<evidence type="ECO:0000313" key="3">
    <source>
        <dbReference type="EMBL" id="BCL59436.1"/>
    </source>
</evidence>
<dbReference type="EMBL" id="AP024086">
    <property type="protein sequence ID" value="BCL59436.1"/>
    <property type="molecule type" value="Genomic_DNA"/>
</dbReference>
<gene>
    <name evidence="3" type="ORF">DGMP_01290</name>
</gene>
<dbReference type="AlphaFoldDB" id="A0A8D5JPY0"/>
<reference evidence="3" key="1">
    <citation type="submission" date="2020-09" db="EMBL/GenBank/DDBJ databases">
        <title>Desulfogranum mesoprofundum gen. nov., sp. nov., a novel mesophilic, sulfate-reducing chemolithoautotroph isolated from a deep-sea hydrothermal vent chimney in the Suiyo Seamount.</title>
        <authorList>
            <person name="Hashimoto Y."/>
            <person name="Nakagawa S."/>
        </authorList>
    </citation>
    <scope>NUCLEOTIDE SEQUENCE</scope>
    <source>
        <strain evidence="3">KT2</strain>
    </source>
</reference>
<sequence>MNKYIVCMLLLFIPYQAQATPFSIEFTGVTAQLFDTPGYLEEGHGAGSAISFGGPAAMNIRGGARQFAVSCRTFIQYVSADFFIYDMAASFYESSDGFMADFTYIFYGNTIVNDDLRGTVPDISSAIKHSNVISLFGDGSHEQVASEPLELWLTPGTYWLGIEGGPARGLCYGSNIQLSGYPVPEPAAMLLFIMGIFFLATSIKKKY</sequence>
<keyword evidence="1" id="KW-1133">Transmembrane helix</keyword>
<protein>
    <recommendedName>
        <fullName evidence="5">PEP-CTERM protein-sorting domain-containing protein</fullName>
    </recommendedName>
</protein>
<feature type="transmembrane region" description="Helical" evidence="1">
    <location>
        <begin position="186"/>
        <end position="203"/>
    </location>
</feature>
<dbReference type="RefSeq" id="WP_228855671.1">
    <property type="nucleotide sequence ID" value="NZ_AP024086.1"/>
</dbReference>
<dbReference type="Proteomes" id="UP000826725">
    <property type="component" value="Chromosome"/>
</dbReference>
<keyword evidence="1" id="KW-0812">Transmembrane</keyword>
<organism evidence="3 4">
    <name type="scientific">Desulfomarina profundi</name>
    <dbReference type="NCBI Taxonomy" id="2772557"/>
    <lineage>
        <taxon>Bacteria</taxon>
        <taxon>Pseudomonadati</taxon>
        <taxon>Thermodesulfobacteriota</taxon>
        <taxon>Desulfobulbia</taxon>
        <taxon>Desulfobulbales</taxon>
        <taxon>Desulfobulbaceae</taxon>
        <taxon>Desulfomarina</taxon>
    </lineage>
</organism>
<evidence type="ECO:0008006" key="5">
    <source>
        <dbReference type="Google" id="ProtNLM"/>
    </source>
</evidence>
<dbReference type="NCBIfam" id="TIGR02595">
    <property type="entry name" value="PEP_CTERM"/>
    <property type="match status" value="1"/>
</dbReference>
<evidence type="ECO:0000256" key="2">
    <source>
        <dbReference type="SAM" id="SignalP"/>
    </source>
</evidence>
<feature type="signal peptide" evidence="2">
    <location>
        <begin position="1"/>
        <end position="19"/>
    </location>
</feature>
<proteinExistence type="predicted"/>
<evidence type="ECO:0000256" key="1">
    <source>
        <dbReference type="SAM" id="Phobius"/>
    </source>
</evidence>
<dbReference type="KEGG" id="dbk:DGMP_01290"/>
<keyword evidence="4" id="KW-1185">Reference proteome</keyword>
<keyword evidence="1" id="KW-0472">Membrane</keyword>
<dbReference type="InterPro" id="IPR013424">
    <property type="entry name" value="Ice-binding_C"/>
</dbReference>
<feature type="chain" id="PRO_5034880791" description="PEP-CTERM protein-sorting domain-containing protein" evidence="2">
    <location>
        <begin position="20"/>
        <end position="207"/>
    </location>
</feature>
<evidence type="ECO:0000313" key="4">
    <source>
        <dbReference type="Proteomes" id="UP000826725"/>
    </source>
</evidence>
<accession>A0A8D5JPY0</accession>
<name>A0A8D5JPY0_9BACT</name>
<keyword evidence="2" id="KW-0732">Signal</keyword>